<sequence length="161" mass="18888">MAILYFHLKGFKIYSQNNHHHHHEKYYYVIYNHKSGICSEKFPFLYGKHRINEYFHIKLDNNKHTSFTIYLYKKGLLKDELVSNLSYDSSKLPFDEVINENKLMNNTSKSSPHILCRISIHLSSSGLDPYNAPEYNIDNTPKYLDALDLDAGSDSYYEALL</sequence>
<organism evidence="1 2">
    <name type="scientific">Trichomonas vaginalis (strain ATCC PRA-98 / G3)</name>
    <dbReference type="NCBI Taxonomy" id="412133"/>
    <lineage>
        <taxon>Eukaryota</taxon>
        <taxon>Metamonada</taxon>
        <taxon>Parabasalia</taxon>
        <taxon>Trichomonadida</taxon>
        <taxon>Trichomonadidae</taxon>
        <taxon>Trichomonas</taxon>
    </lineage>
</organism>
<dbReference type="InParanoid" id="A2G5H1"/>
<accession>A2G5H1</accession>
<dbReference type="KEGG" id="tva:4745250"/>
<keyword evidence="2" id="KW-1185">Reference proteome</keyword>
<evidence type="ECO:0000313" key="1">
    <source>
        <dbReference type="EMBL" id="EAX87598.1"/>
    </source>
</evidence>
<dbReference type="EMBL" id="DS114425">
    <property type="protein sequence ID" value="EAX87598.1"/>
    <property type="molecule type" value="Genomic_DNA"/>
</dbReference>
<dbReference type="Proteomes" id="UP000001542">
    <property type="component" value="Unassembled WGS sequence"/>
</dbReference>
<dbReference type="VEuPathDB" id="TrichDB:TVAGG3_0367790"/>
<reference evidence="1" key="1">
    <citation type="submission" date="2006-10" db="EMBL/GenBank/DDBJ databases">
        <authorList>
            <person name="Amadeo P."/>
            <person name="Zhao Q."/>
            <person name="Wortman J."/>
            <person name="Fraser-Liggett C."/>
            <person name="Carlton J."/>
        </authorList>
    </citation>
    <scope>NUCLEOTIDE SEQUENCE</scope>
    <source>
        <strain evidence="1">G3</strain>
    </source>
</reference>
<evidence type="ECO:0000313" key="2">
    <source>
        <dbReference type="Proteomes" id="UP000001542"/>
    </source>
</evidence>
<name>A2G5H1_TRIV3</name>
<proteinExistence type="predicted"/>
<protein>
    <submittedName>
        <fullName evidence="1">Uncharacterized protein</fullName>
    </submittedName>
</protein>
<dbReference type="AlphaFoldDB" id="A2G5H1"/>
<dbReference type="VEuPathDB" id="TrichDB:TVAG_137020"/>
<reference evidence="1" key="2">
    <citation type="journal article" date="2007" name="Science">
        <title>Draft genome sequence of the sexually transmitted pathogen Trichomonas vaginalis.</title>
        <authorList>
            <person name="Carlton J.M."/>
            <person name="Hirt R.P."/>
            <person name="Silva J.C."/>
            <person name="Delcher A.L."/>
            <person name="Schatz M."/>
            <person name="Zhao Q."/>
            <person name="Wortman J.R."/>
            <person name="Bidwell S.L."/>
            <person name="Alsmark U.C.M."/>
            <person name="Besteiro S."/>
            <person name="Sicheritz-Ponten T."/>
            <person name="Noel C.J."/>
            <person name="Dacks J.B."/>
            <person name="Foster P.G."/>
            <person name="Simillion C."/>
            <person name="Van de Peer Y."/>
            <person name="Miranda-Saavedra D."/>
            <person name="Barton G.J."/>
            <person name="Westrop G.D."/>
            <person name="Mueller S."/>
            <person name="Dessi D."/>
            <person name="Fiori P.L."/>
            <person name="Ren Q."/>
            <person name="Paulsen I."/>
            <person name="Zhang H."/>
            <person name="Bastida-Corcuera F.D."/>
            <person name="Simoes-Barbosa A."/>
            <person name="Brown M.T."/>
            <person name="Hayes R.D."/>
            <person name="Mukherjee M."/>
            <person name="Okumura C.Y."/>
            <person name="Schneider R."/>
            <person name="Smith A.J."/>
            <person name="Vanacova S."/>
            <person name="Villalvazo M."/>
            <person name="Haas B.J."/>
            <person name="Pertea M."/>
            <person name="Feldblyum T.V."/>
            <person name="Utterback T.R."/>
            <person name="Shu C.L."/>
            <person name="Osoegawa K."/>
            <person name="de Jong P.J."/>
            <person name="Hrdy I."/>
            <person name="Horvathova L."/>
            <person name="Zubacova Z."/>
            <person name="Dolezal P."/>
            <person name="Malik S.B."/>
            <person name="Logsdon J.M. Jr."/>
            <person name="Henze K."/>
            <person name="Gupta A."/>
            <person name="Wang C.C."/>
            <person name="Dunne R.L."/>
            <person name="Upcroft J.A."/>
            <person name="Upcroft P."/>
            <person name="White O."/>
            <person name="Salzberg S.L."/>
            <person name="Tang P."/>
            <person name="Chiu C.-H."/>
            <person name="Lee Y.-S."/>
            <person name="Embley T.M."/>
            <person name="Coombs G.H."/>
            <person name="Mottram J.C."/>
            <person name="Tachezy J."/>
            <person name="Fraser-Liggett C.M."/>
            <person name="Johnson P.J."/>
        </authorList>
    </citation>
    <scope>NUCLEOTIDE SEQUENCE [LARGE SCALE GENOMIC DNA]</scope>
    <source>
        <strain evidence="1">G3</strain>
    </source>
</reference>
<dbReference type="RefSeq" id="XP_001300528.1">
    <property type="nucleotide sequence ID" value="XM_001300527.1"/>
</dbReference>
<gene>
    <name evidence="1" type="ORF">TVAG_137020</name>
</gene>